<evidence type="ECO:0000313" key="1">
    <source>
        <dbReference type="EMBL" id="KAG6519129.1"/>
    </source>
</evidence>
<accession>A0A8J5H3A6</accession>
<sequence length="271" mass="28931">MCIGPDISSPTCIGHDISDPTCIRHDISGPTRGGATQADQERILALLRVCRRQREALPKKNPPWVDANAVDQEVAPFGEYSNVNSWFPIALLYMLPGVELPAYQATRFAVISTSFSIPRCSSSSWTSTADPVPIVPSPRCLSCGFPGDASLSMISLPLEPASGIDASSSSIDPSQGLILKLSSASFGALLALAVEFLSISRIGDHGRKERGKRVFVECGGARGVAWSGHWSFLDVTNGSSRFLDFGKSSGVSVLELVTTQTKIRGVHNVQV</sequence>
<protein>
    <submittedName>
        <fullName evidence="1">Uncharacterized protein</fullName>
    </submittedName>
</protein>
<organism evidence="1 2">
    <name type="scientific">Zingiber officinale</name>
    <name type="common">Ginger</name>
    <name type="synonym">Amomum zingiber</name>
    <dbReference type="NCBI Taxonomy" id="94328"/>
    <lineage>
        <taxon>Eukaryota</taxon>
        <taxon>Viridiplantae</taxon>
        <taxon>Streptophyta</taxon>
        <taxon>Embryophyta</taxon>
        <taxon>Tracheophyta</taxon>
        <taxon>Spermatophyta</taxon>
        <taxon>Magnoliopsida</taxon>
        <taxon>Liliopsida</taxon>
        <taxon>Zingiberales</taxon>
        <taxon>Zingiberaceae</taxon>
        <taxon>Zingiber</taxon>
    </lineage>
</organism>
<gene>
    <name evidence="1" type="ORF">ZIOFF_022618</name>
</gene>
<evidence type="ECO:0000313" key="2">
    <source>
        <dbReference type="Proteomes" id="UP000734854"/>
    </source>
</evidence>
<dbReference type="EMBL" id="JACMSC010000006">
    <property type="protein sequence ID" value="KAG6519129.1"/>
    <property type="molecule type" value="Genomic_DNA"/>
</dbReference>
<dbReference type="Proteomes" id="UP000734854">
    <property type="component" value="Unassembled WGS sequence"/>
</dbReference>
<reference evidence="1 2" key="1">
    <citation type="submission" date="2020-08" db="EMBL/GenBank/DDBJ databases">
        <title>Plant Genome Project.</title>
        <authorList>
            <person name="Zhang R.-G."/>
        </authorList>
    </citation>
    <scope>NUCLEOTIDE SEQUENCE [LARGE SCALE GENOMIC DNA]</scope>
    <source>
        <tissue evidence="1">Rhizome</tissue>
    </source>
</reference>
<proteinExistence type="predicted"/>
<keyword evidence="2" id="KW-1185">Reference proteome</keyword>
<name>A0A8J5H3A6_ZINOF</name>
<comment type="caution">
    <text evidence="1">The sequence shown here is derived from an EMBL/GenBank/DDBJ whole genome shotgun (WGS) entry which is preliminary data.</text>
</comment>
<dbReference type="AlphaFoldDB" id="A0A8J5H3A6"/>